<gene>
    <name evidence="3" type="ORF">GS399_09070</name>
</gene>
<dbReference type="PANTHER" id="PTHR42852">
    <property type="entry name" value="THIOL:DISULFIDE INTERCHANGE PROTEIN DSBE"/>
    <property type="match status" value="1"/>
</dbReference>
<dbReference type="EMBL" id="WVHT01000003">
    <property type="protein sequence ID" value="MXV51118.1"/>
    <property type="molecule type" value="Genomic_DNA"/>
</dbReference>
<evidence type="ECO:0000259" key="2">
    <source>
        <dbReference type="PROSITE" id="PS51352"/>
    </source>
</evidence>
<dbReference type="Pfam" id="PF00578">
    <property type="entry name" value="AhpC-TSA"/>
    <property type="match status" value="1"/>
</dbReference>
<keyword evidence="1" id="KW-0732">Signal</keyword>
<feature type="signal peptide" evidence="1">
    <location>
        <begin position="1"/>
        <end position="21"/>
    </location>
</feature>
<dbReference type="InterPro" id="IPR000866">
    <property type="entry name" value="AhpC/TSA"/>
</dbReference>
<dbReference type="InterPro" id="IPR050553">
    <property type="entry name" value="Thioredoxin_ResA/DsbE_sf"/>
</dbReference>
<dbReference type="RefSeq" id="WP_160844285.1">
    <property type="nucleotide sequence ID" value="NZ_WVHT01000003.1"/>
</dbReference>
<dbReference type="GO" id="GO:0016491">
    <property type="term" value="F:oxidoreductase activity"/>
    <property type="evidence" value="ECO:0007669"/>
    <property type="project" value="InterPro"/>
</dbReference>
<evidence type="ECO:0000256" key="1">
    <source>
        <dbReference type="SAM" id="SignalP"/>
    </source>
</evidence>
<protein>
    <submittedName>
        <fullName evidence="3">Redoxin domain-containing protein</fullName>
    </submittedName>
</protein>
<dbReference type="Proteomes" id="UP000466586">
    <property type="component" value="Unassembled WGS sequence"/>
</dbReference>
<dbReference type="InterPro" id="IPR036249">
    <property type="entry name" value="Thioredoxin-like_sf"/>
</dbReference>
<feature type="domain" description="Thioredoxin" evidence="2">
    <location>
        <begin position="27"/>
        <end position="166"/>
    </location>
</feature>
<dbReference type="Gene3D" id="3.40.30.10">
    <property type="entry name" value="Glutaredoxin"/>
    <property type="match status" value="1"/>
</dbReference>
<reference evidence="3 4" key="1">
    <citation type="submission" date="2019-11" db="EMBL/GenBank/DDBJ databases">
        <title>Pedobacter sp. HMF7647 Genome sequencing and assembly.</title>
        <authorList>
            <person name="Kang H."/>
            <person name="Kim H."/>
            <person name="Joh K."/>
        </authorList>
    </citation>
    <scope>NUCLEOTIDE SEQUENCE [LARGE SCALE GENOMIC DNA]</scope>
    <source>
        <strain evidence="3 4">HMF7647</strain>
    </source>
</reference>
<dbReference type="AlphaFoldDB" id="A0A7K1YAM8"/>
<accession>A0A7K1YAM8</accession>
<organism evidence="3 4">
    <name type="scientific">Hufsiella arboris</name>
    <dbReference type="NCBI Taxonomy" id="2695275"/>
    <lineage>
        <taxon>Bacteria</taxon>
        <taxon>Pseudomonadati</taxon>
        <taxon>Bacteroidota</taxon>
        <taxon>Sphingobacteriia</taxon>
        <taxon>Sphingobacteriales</taxon>
        <taxon>Sphingobacteriaceae</taxon>
        <taxon>Hufsiella</taxon>
    </lineage>
</organism>
<dbReference type="PANTHER" id="PTHR42852:SF13">
    <property type="entry name" value="PROTEIN DIPZ"/>
    <property type="match status" value="1"/>
</dbReference>
<name>A0A7K1YAM8_9SPHI</name>
<dbReference type="PROSITE" id="PS51352">
    <property type="entry name" value="THIOREDOXIN_2"/>
    <property type="match status" value="1"/>
</dbReference>
<sequence>MMKKFLTGLCCLVFIMSVGCNQSKSQQYQPPTIPDFSFKTLNDKPFTRADIKSGKKSMIILFDTSCEHCQHEMKDIGNRFTDFKNVNFYLVSMDGKTEIVKFMESYGKKLYGQKNVTVLTDSLRQFIPTFQPTKFPAMYAYAANGSLIEYFSGQHDVNDIIKAINR</sequence>
<keyword evidence="4" id="KW-1185">Reference proteome</keyword>
<dbReference type="SUPFAM" id="SSF52833">
    <property type="entry name" value="Thioredoxin-like"/>
    <property type="match status" value="1"/>
</dbReference>
<proteinExistence type="predicted"/>
<feature type="chain" id="PRO_5029658645" evidence="1">
    <location>
        <begin position="22"/>
        <end position="166"/>
    </location>
</feature>
<comment type="caution">
    <text evidence="3">The sequence shown here is derived from an EMBL/GenBank/DDBJ whole genome shotgun (WGS) entry which is preliminary data.</text>
</comment>
<evidence type="ECO:0000313" key="3">
    <source>
        <dbReference type="EMBL" id="MXV51118.1"/>
    </source>
</evidence>
<dbReference type="InterPro" id="IPR013766">
    <property type="entry name" value="Thioredoxin_domain"/>
</dbReference>
<evidence type="ECO:0000313" key="4">
    <source>
        <dbReference type="Proteomes" id="UP000466586"/>
    </source>
</evidence>
<dbReference type="GO" id="GO:0016209">
    <property type="term" value="F:antioxidant activity"/>
    <property type="evidence" value="ECO:0007669"/>
    <property type="project" value="InterPro"/>
</dbReference>
<dbReference type="PROSITE" id="PS51257">
    <property type="entry name" value="PROKAR_LIPOPROTEIN"/>
    <property type="match status" value="1"/>
</dbReference>
<dbReference type="CDD" id="cd02966">
    <property type="entry name" value="TlpA_like_family"/>
    <property type="match status" value="1"/>
</dbReference>